<reference evidence="1 2" key="1">
    <citation type="submission" date="2023-03" db="EMBL/GenBank/DDBJ databases">
        <title>Genome insight into feeding habits of ladybird beetles.</title>
        <authorList>
            <person name="Li H.-S."/>
            <person name="Huang Y.-H."/>
            <person name="Pang H."/>
        </authorList>
    </citation>
    <scope>NUCLEOTIDE SEQUENCE [LARGE SCALE GENOMIC DNA]</scope>
    <source>
        <strain evidence="1">SYSU_2023b</strain>
        <tissue evidence="1">Whole body</tissue>
    </source>
</reference>
<sequence>MSFFQWKIPGESSVNVDSSQQIYLGKSHQTLLGQEPSGATGPIRRELTNLPQQEQLKYL</sequence>
<name>A0AAW1UVE1_9CUCU</name>
<proteinExistence type="predicted"/>
<evidence type="ECO:0000313" key="1">
    <source>
        <dbReference type="EMBL" id="KAK9884844.1"/>
    </source>
</evidence>
<dbReference type="AlphaFoldDB" id="A0AAW1UVE1"/>
<dbReference type="Proteomes" id="UP001431783">
    <property type="component" value="Unassembled WGS sequence"/>
</dbReference>
<organism evidence="1 2">
    <name type="scientific">Henosepilachna vigintioctopunctata</name>
    <dbReference type="NCBI Taxonomy" id="420089"/>
    <lineage>
        <taxon>Eukaryota</taxon>
        <taxon>Metazoa</taxon>
        <taxon>Ecdysozoa</taxon>
        <taxon>Arthropoda</taxon>
        <taxon>Hexapoda</taxon>
        <taxon>Insecta</taxon>
        <taxon>Pterygota</taxon>
        <taxon>Neoptera</taxon>
        <taxon>Endopterygota</taxon>
        <taxon>Coleoptera</taxon>
        <taxon>Polyphaga</taxon>
        <taxon>Cucujiformia</taxon>
        <taxon>Coccinelloidea</taxon>
        <taxon>Coccinellidae</taxon>
        <taxon>Epilachninae</taxon>
        <taxon>Epilachnini</taxon>
        <taxon>Henosepilachna</taxon>
    </lineage>
</organism>
<protein>
    <submittedName>
        <fullName evidence="1">Uncharacterized protein</fullName>
    </submittedName>
</protein>
<accession>A0AAW1UVE1</accession>
<keyword evidence="2" id="KW-1185">Reference proteome</keyword>
<feature type="non-terminal residue" evidence="1">
    <location>
        <position position="59"/>
    </location>
</feature>
<dbReference type="EMBL" id="JARQZJ010000094">
    <property type="protein sequence ID" value="KAK9884844.1"/>
    <property type="molecule type" value="Genomic_DNA"/>
</dbReference>
<comment type="caution">
    <text evidence="1">The sequence shown here is derived from an EMBL/GenBank/DDBJ whole genome shotgun (WGS) entry which is preliminary data.</text>
</comment>
<evidence type="ECO:0000313" key="2">
    <source>
        <dbReference type="Proteomes" id="UP001431783"/>
    </source>
</evidence>
<gene>
    <name evidence="1" type="ORF">WA026_009070</name>
</gene>